<dbReference type="InterPro" id="IPR036565">
    <property type="entry name" value="Mur-like_cat_sf"/>
</dbReference>
<dbReference type="GO" id="GO:0005524">
    <property type="term" value="F:ATP binding"/>
    <property type="evidence" value="ECO:0007669"/>
    <property type="project" value="UniProtKB-UniRule"/>
</dbReference>
<dbReference type="InterPro" id="IPR036615">
    <property type="entry name" value="Mur_ligase_C_dom_sf"/>
</dbReference>
<dbReference type="InterPro" id="IPR004101">
    <property type="entry name" value="Mur_ligase_C"/>
</dbReference>
<comment type="pathway">
    <text evidence="2 14">Cell wall biogenesis; peptidoglycan biosynthesis.</text>
</comment>
<keyword evidence="6 14" id="KW-0132">Cell division</keyword>
<dbReference type="GO" id="GO:0008763">
    <property type="term" value="F:UDP-N-acetylmuramate-L-alanine ligase activity"/>
    <property type="evidence" value="ECO:0007669"/>
    <property type="project" value="UniProtKB-UniRule"/>
</dbReference>
<dbReference type="InterPro" id="IPR000713">
    <property type="entry name" value="Mur_ligase_N"/>
</dbReference>
<protein>
    <recommendedName>
        <fullName evidence="3 14">UDP-N-acetylmuramate--L-alanine ligase</fullName>
        <ecNumber evidence="3 14">6.3.2.8</ecNumber>
    </recommendedName>
    <alternativeName>
        <fullName evidence="14">UDP-N-acetylmuramoyl-L-alanine synthetase</fullName>
    </alternativeName>
</protein>
<accession>A0A0R2P001</accession>
<feature type="domain" description="Mur ligase central" evidence="17">
    <location>
        <begin position="116"/>
        <end position="299"/>
    </location>
</feature>
<dbReference type="AlphaFoldDB" id="A0A0R2P001"/>
<evidence type="ECO:0000256" key="4">
    <source>
        <dbReference type="ARBA" id="ARBA00022490"/>
    </source>
</evidence>
<reference evidence="18 19" key="1">
    <citation type="submission" date="2015-10" db="EMBL/GenBank/DDBJ databases">
        <title>Metagenome-Assembled Genomes uncover a global brackish microbiome.</title>
        <authorList>
            <person name="Hugerth L.W."/>
            <person name="Larsson J."/>
            <person name="Alneberg J."/>
            <person name="Lindh M.V."/>
            <person name="Legrand C."/>
            <person name="Pinhassi J."/>
            <person name="Andersson A.F."/>
        </authorList>
    </citation>
    <scope>NUCLEOTIDE SEQUENCE [LARGE SCALE GENOMIC DNA]</scope>
    <source>
        <strain evidence="18">BACL2 MAG-120802-bin41</strain>
    </source>
</reference>
<dbReference type="GO" id="GO:0005737">
    <property type="term" value="C:cytoplasm"/>
    <property type="evidence" value="ECO:0007669"/>
    <property type="project" value="UniProtKB-SubCell"/>
</dbReference>
<evidence type="ECO:0000256" key="7">
    <source>
        <dbReference type="ARBA" id="ARBA00022741"/>
    </source>
</evidence>
<proteinExistence type="inferred from homology"/>
<dbReference type="GO" id="GO:0008360">
    <property type="term" value="P:regulation of cell shape"/>
    <property type="evidence" value="ECO:0007669"/>
    <property type="project" value="UniProtKB-KW"/>
</dbReference>
<evidence type="ECO:0000259" key="16">
    <source>
        <dbReference type="Pfam" id="PF02875"/>
    </source>
</evidence>
<evidence type="ECO:0000256" key="10">
    <source>
        <dbReference type="ARBA" id="ARBA00022984"/>
    </source>
</evidence>
<dbReference type="PANTHER" id="PTHR43445">
    <property type="entry name" value="UDP-N-ACETYLMURAMATE--L-ALANINE LIGASE-RELATED"/>
    <property type="match status" value="1"/>
</dbReference>
<dbReference type="PANTHER" id="PTHR43445:SF3">
    <property type="entry name" value="UDP-N-ACETYLMURAMATE--L-ALANINE LIGASE"/>
    <property type="match status" value="1"/>
</dbReference>
<name>A0A0R2P001_9ACTN</name>
<dbReference type="Pfam" id="PF08245">
    <property type="entry name" value="Mur_ligase_M"/>
    <property type="match status" value="1"/>
</dbReference>
<feature type="domain" description="Mur ligase N-terminal catalytic" evidence="15">
    <location>
        <begin position="14"/>
        <end position="109"/>
    </location>
</feature>
<keyword evidence="5 14" id="KW-0436">Ligase</keyword>
<dbReference type="SUPFAM" id="SSF53244">
    <property type="entry name" value="MurD-like peptide ligases, peptide-binding domain"/>
    <property type="match status" value="1"/>
</dbReference>
<evidence type="ECO:0000313" key="19">
    <source>
        <dbReference type="Proteomes" id="UP000053941"/>
    </source>
</evidence>
<dbReference type="Pfam" id="PF02875">
    <property type="entry name" value="Mur_ligase_C"/>
    <property type="match status" value="1"/>
</dbReference>
<dbReference type="Gene3D" id="3.90.190.20">
    <property type="entry name" value="Mur ligase, C-terminal domain"/>
    <property type="match status" value="1"/>
</dbReference>
<keyword evidence="11 14" id="KW-0131">Cell cycle</keyword>
<comment type="caution">
    <text evidence="18">The sequence shown here is derived from an EMBL/GenBank/DDBJ whole genome shotgun (WGS) entry which is preliminary data.</text>
</comment>
<dbReference type="InterPro" id="IPR005758">
    <property type="entry name" value="UDP-N-AcMur_Ala_ligase_MurC"/>
</dbReference>
<evidence type="ECO:0000256" key="1">
    <source>
        <dbReference type="ARBA" id="ARBA00004496"/>
    </source>
</evidence>
<dbReference type="SUPFAM" id="SSF51984">
    <property type="entry name" value="MurCD N-terminal domain"/>
    <property type="match status" value="1"/>
</dbReference>
<dbReference type="GO" id="GO:0051301">
    <property type="term" value="P:cell division"/>
    <property type="evidence" value="ECO:0007669"/>
    <property type="project" value="UniProtKB-KW"/>
</dbReference>
<feature type="domain" description="Mur ligase C-terminal" evidence="16">
    <location>
        <begin position="322"/>
        <end position="450"/>
    </location>
</feature>
<evidence type="ECO:0000256" key="12">
    <source>
        <dbReference type="ARBA" id="ARBA00023316"/>
    </source>
</evidence>
<evidence type="ECO:0000256" key="9">
    <source>
        <dbReference type="ARBA" id="ARBA00022960"/>
    </source>
</evidence>
<comment type="subcellular location">
    <subcellularLocation>
        <location evidence="1 14">Cytoplasm</location>
    </subcellularLocation>
</comment>
<comment type="similarity">
    <text evidence="14">Belongs to the MurCDEF family.</text>
</comment>
<evidence type="ECO:0000256" key="13">
    <source>
        <dbReference type="ARBA" id="ARBA00047833"/>
    </source>
</evidence>
<sequence>MSTQIIRDWSRAQVHFVGIGGSGMSGIARIMASRGAQVSGSDLNDSSTLNGLRSLGAKIYIGHSLDNLGSPDLVIKSSAIPANNPELEEAHKKGITVLERAAALAELMIGTRSVAVAGTHGKTTTTSMLTVALQHVGLDPSFAIGATVSNSGTNAHQGSGNTFIVEADESDGSFTAYKPLGAIITNIELDHVDNFATLAQIDQIFDDFAATIRAEGFLVLCSDDPGALRLMARVKEKNLPISITTYGIDSQADLRLDRIHLQPKSAEARVSYKGRVLAVMELAITGRHNLLNAAAALLAGLELGANANDLIKGLSLFSGARRRFEIKGISKGITVIDDYGHHPTEVKATLESAEIYAQGGRVITVFQPHRYSRTQVFASEFAKALSASDYTYLLEIYPASEREIAGVSSLLISKEMDNAIHSYQPSMPEVIESVAKMAKSGDVILTLGAGDVSSLGKLILEAIES</sequence>
<evidence type="ECO:0000256" key="5">
    <source>
        <dbReference type="ARBA" id="ARBA00022598"/>
    </source>
</evidence>
<evidence type="ECO:0000256" key="14">
    <source>
        <dbReference type="HAMAP-Rule" id="MF_00046"/>
    </source>
</evidence>
<dbReference type="Gene3D" id="3.40.50.720">
    <property type="entry name" value="NAD(P)-binding Rossmann-like Domain"/>
    <property type="match status" value="1"/>
</dbReference>
<evidence type="ECO:0000256" key="11">
    <source>
        <dbReference type="ARBA" id="ARBA00023306"/>
    </source>
</evidence>
<keyword evidence="9 14" id="KW-0133">Cell shape</keyword>
<dbReference type="GO" id="GO:0071555">
    <property type="term" value="P:cell wall organization"/>
    <property type="evidence" value="ECO:0007669"/>
    <property type="project" value="UniProtKB-KW"/>
</dbReference>
<gene>
    <name evidence="14" type="primary">murC</name>
    <name evidence="18" type="ORF">ABR60_02835</name>
</gene>
<dbReference type="EMBL" id="LIAS01000003">
    <property type="protein sequence ID" value="KRO31361.1"/>
    <property type="molecule type" value="Genomic_DNA"/>
</dbReference>
<comment type="catalytic activity">
    <reaction evidence="13 14">
        <text>UDP-N-acetyl-alpha-D-muramate + L-alanine + ATP = UDP-N-acetyl-alpha-D-muramoyl-L-alanine + ADP + phosphate + H(+)</text>
        <dbReference type="Rhea" id="RHEA:23372"/>
        <dbReference type="ChEBI" id="CHEBI:15378"/>
        <dbReference type="ChEBI" id="CHEBI:30616"/>
        <dbReference type="ChEBI" id="CHEBI:43474"/>
        <dbReference type="ChEBI" id="CHEBI:57972"/>
        <dbReference type="ChEBI" id="CHEBI:70757"/>
        <dbReference type="ChEBI" id="CHEBI:83898"/>
        <dbReference type="ChEBI" id="CHEBI:456216"/>
        <dbReference type="EC" id="6.3.2.8"/>
    </reaction>
</comment>
<dbReference type="EC" id="6.3.2.8" evidence="3 14"/>
<feature type="binding site" evidence="14">
    <location>
        <begin position="118"/>
        <end position="124"/>
    </location>
    <ligand>
        <name>ATP</name>
        <dbReference type="ChEBI" id="CHEBI:30616"/>
    </ligand>
</feature>
<keyword evidence="10 14" id="KW-0573">Peptidoglycan synthesis</keyword>
<comment type="function">
    <text evidence="14">Cell wall formation.</text>
</comment>
<dbReference type="Pfam" id="PF01225">
    <property type="entry name" value="Mur_ligase"/>
    <property type="match status" value="1"/>
</dbReference>
<evidence type="ECO:0000259" key="17">
    <source>
        <dbReference type="Pfam" id="PF08245"/>
    </source>
</evidence>
<dbReference type="HAMAP" id="MF_00046">
    <property type="entry name" value="MurC"/>
    <property type="match status" value="1"/>
</dbReference>
<evidence type="ECO:0000259" key="15">
    <source>
        <dbReference type="Pfam" id="PF01225"/>
    </source>
</evidence>
<dbReference type="SUPFAM" id="SSF53623">
    <property type="entry name" value="MurD-like peptide ligases, catalytic domain"/>
    <property type="match status" value="1"/>
</dbReference>
<dbReference type="InterPro" id="IPR013221">
    <property type="entry name" value="Mur_ligase_cen"/>
</dbReference>
<evidence type="ECO:0000256" key="8">
    <source>
        <dbReference type="ARBA" id="ARBA00022840"/>
    </source>
</evidence>
<evidence type="ECO:0000256" key="3">
    <source>
        <dbReference type="ARBA" id="ARBA00012211"/>
    </source>
</evidence>
<evidence type="ECO:0000256" key="2">
    <source>
        <dbReference type="ARBA" id="ARBA00004752"/>
    </source>
</evidence>
<dbReference type="Proteomes" id="UP000053941">
    <property type="component" value="Unassembled WGS sequence"/>
</dbReference>
<organism evidence="18 19">
    <name type="scientific">Actinobacteria bacterium BACL2 MAG-120802-bin41</name>
    <dbReference type="NCBI Taxonomy" id="1655568"/>
    <lineage>
        <taxon>Bacteria</taxon>
        <taxon>Bacillati</taxon>
        <taxon>Actinomycetota</taxon>
        <taxon>Actinomycetes</taxon>
        <taxon>Actinomycetes incertae sedis</taxon>
        <taxon>ac1 cluster</taxon>
    </lineage>
</organism>
<keyword evidence="8 14" id="KW-0067">ATP-binding</keyword>
<keyword evidence="7 14" id="KW-0547">Nucleotide-binding</keyword>
<keyword evidence="4 14" id="KW-0963">Cytoplasm</keyword>
<dbReference type="GO" id="GO:0009252">
    <property type="term" value="P:peptidoglycan biosynthetic process"/>
    <property type="evidence" value="ECO:0007669"/>
    <property type="project" value="UniProtKB-UniRule"/>
</dbReference>
<dbReference type="NCBIfam" id="TIGR01082">
    <property type="entry name" value="murC"/>
    <property type="match status" value="1"/>
</dbReference>
<dbReference type="UniPathway" id="UPA00219"/>
<dbReference type="InterPro" id="IPR050061">
    <property type="entry name" value="MurCDEF_pg_biosynth"/>
</dbReference>
<evidence type="ECO:0000256" key="6">
    <source>
        <dbReference type="ARBA" id="ARBA00022618"/>
    </source>
</evidence>
<evidence type="ECO:0000313" key="18">
    <source>
        <dbReference type="EMBL" id="KRO31361.1"/>
    </source>
</evidence>
<keyword evidence="12 14" id="KW-0961">Cell wall biogenesis/degradation</keyword>
<dbReference type="Gene3D" id="3.40.1190.10">
    <property type="entry name" value="Mur-like, catalytic domain"/>
    <property type="match status" value="1"/>
</dbReference>